<keyword evidence="1" id="KW-0812">Transmembrane</keyword>
<accession>A0A6I4VQF1</accession>
<gene>
    <name evidence="2" type="ORF">GSM42_01795</name>
</gene>
<evidence type="ECO:0000256" key="1">
    <source>
        <dbReference type="SAM" id="Phobius"/>
    </source>
</evidence>
<reference evidence="2 3" key="1">
    <citation type="submission" date="2019-12" db="EMBL/GenBank/DDBJ databases">
        <title>Whole-genome analyses of novel actinobacteria.</title>
        <authorList>
            <person name="Sahin N."/>
            <person name="Saygin H."/>
        </authorList>
    </citation>
    <scope>NUCLEOTIDE SEQUENCE [LARGE SCALE GENOMIC DNA]</scope>
    <source>
        <strain evidence="2 3">KC615</strain>
    </source>
</reference>
<proteinExistence type="predicted"/>
<keyword evidence="3" id="KW-1185">Reference proteome</keyword>
<comment type="caution">
    <text evidence="2">The sequence shown here is derived from an EMBL/GenBank/DDBJ whole genome shotgun (WGS) entry which is preliminary data.</text>
</comment>
<name>A0A6I4VQF1_9BACL</name>
<dbReference type="RefSeq" id="WP_160799520.1">
    <property type="nucleotide sequence ID" value="NZ_WUUL01000001.1"/>
</dbReference>
<evidence type="ECO:0000313" key="2">
    <source>
        <dbReference type="EMBL" id="MXQ52505.1"/>
    </source>
</evidence>
<evidence type="ECO:0000313" key="3">
    <source>
        <dbReference type="Proteomes" id="UP000430692"/>
    </source>
</evidence>
<dbReference type="EMBL" id="WUUL01000001">
    <property type="protein sequence ID" value="MXQ52505.1"/>
    <property type="molecule type" value="Genomic_DNA"/>
</dbReference>
<sequence length="170" mass="19841">MTKQVKTIIVSLVVTLIVLFGGYKGYQYFKIDKPIKDVFLTQQKNISISKIKFNPSSVQIQLNVKPTYSYIDEFPSLTKQLNEILGEGKWSITFTNTQTPTIKQAWKEIVFGLKEGIYTGRYTLIQSVTKHIANKYHLSYDVYMDDQYVYLMLRDGNKSWYQILPMKEVK</sequence>
<keyword evidence="1" id="KW-0472">Membrane</keyword>
<dbReference type="Proteomes" id="UP000430692">
    <property type="component" value="Unassembled WGS sequence"/>
</dbReference>
<organism evidence="2 3">
    <name type="scientific">Shimazuella alba</name>
    <dbReference type="NCBI Taxonomy" id="2690964"/>
    <lineage>
        <taxon>Bacteria</taxon>
        <taxon>Bacillati</taxon>
        <taxon>Bacillota</taxon>
        <taxon>Bacilli</taxon>
        <taxon>Bacillales</taxon>
        <taxon>Thermoactinomycetaceae</taxon>
        <taxon>Shimazuella</taxon>
    </lineage>
</organism>
<dbReference type="AlphaFoldDB" id="A0A6I4VQF1"/>
<keyword evidence="1" id="KW-1133">Transmembrane helix</keyword>
<protein>
    <submittedName>
        <fullName evidence="2">Uncharacterized protein</fullName>
    </submittedName>
</protein>
<feature type="transmembrane region" description="Helical" evidence="1">
    <location>
        <begin position="7"/>
        <end position="26"/>
    </location>
</feature>